<evidence type="ECO:0000313" key="4">
    <source>
        <dbReference type="Proteomes" id="UP000186385"/>
    </source>
</evidence>
<accession>A0A1N6Y0B0</accession>
<protein>
    <submittedName>
        <fullName evidence="3">Uncharacterized protein</fullName>
    </submittedName>
</protein>
<proteinExistence type="predicted"/>
<dbReference type="OrthoDB" id="2455398at2"/>
<evidence type="ECO:0000313" key="5">
    <source>
        <dbReference type="Proteomes" id="UP000215545"/>
    </source>
</evidence>
<organism evidence="3 4">
    <name type="scientific">Domibacillus enclensis</name>
    <dbReference type="NCBI Taxonomy" id="1017273"/>
    <lineage>
        <taxon>Bacteria</taxon>
        <taxon>Bacillati</taxon>
        <taxon>Bacillota</taxon>
        <taxon>Bacilli</taxon>
        <taxon>Bacillales</taxon>
        <taxon>Bacillaceae</taxon>
        <taxon>Domibacillus</taxon>
    </lineage>
</organism>
<evidence type="ECO:0000313" key="3">
    <source>
        <dbReference type="EMBL" id="SIR07899.1"/>
    </source>
</evidence>
<feature type="region of interest" description="Disordered" evidence="1">
    <location>
        <begin position="26"/>
        <end position="68"/>
    </location>
</feature>
<dbReference type="EMBL" id="MWSK01000005">
    <property type="protein sequence ID" value="OXS77471.1"/>
    <property type="molecule type" value="Genomic_DNA"/>
</dbReference>
<dbReference type="EMBL" id="FTLX01000005">
    <property type="protein sequence ID" value="SIR07899.1"/>
    <property type="molecule type" value="Genomic_DNA"/>
</dbReference>
<feature type="compositionally biased region" description="Basic and acidic residues" evidence="1">
    <location>
        <begin position="33"/>
        <end position="68"/>
    </location>
</feature>
<dbReference type="Proteomes" id="UP000186385">
    <property type="component" value="Unassembled WGS sequence"/>
</dbReference>
<keyword evidence="5" id="KW-1185">Reference proteome</keyword>
<name>A0A1N6Y0B0_9BACI</name>
<gene>
    <name evidence="2" type="ORF">B1B05_11585</name>
    <name evidence="3" type="ORF">SAMN05443094_105106</name>
</gene>
<evidence type="ECO:0000256" key="1">
    <source>
        <dbReference type="SAM" id="MobiDB-lite"/>
    </source>
</evidence>
<evidence type="ECO:0000313" key="2">
    <source>
        <dbReference type="EMBL" id="OXS77471.1"/>
    </source>
</evidence>
<reference evidence="2" key="3">
    <citation type="submission" date="2017-03" db="EMBL/GenBank/DDBJ databases">
        <authorList>
            <person name="Dastager S.G."/>
            <person name="Neurgaonkar P.S."/>
            <person name="Dharne M.S."/>
        </authorList>
    </citation>
    <scope>NUCLEOTIDE SEQUENCE</scope>
    <source>
        <strain evidence="2">DSM 25145</strain>
    </source>
</reference>
<sequence>MPYFFIAMIIGIVLFLIVKAFRKKSLPNNQYTPHDDIELGRPFDSKREEPTHEVQYEQRPENENDKRL</sequence>
<dbReference type="RefSeq" id="WP_045849254.1">
    <property type="nucleotide sequence ID" value="NZ_FTLX01000005.1"/>
</dbReference>
<reference evidence="5" key="2">
    <citation type="submission" date="2017-03" db="EMBL/GenBank/DDBJ databases">
        <title>Bacillus sp. V-88(T) DSM27956, whole genome shotgun sequencing project.</title>
        <authorList>
            <person name="Dastager S.G."/>
            <person name="Neurgaonkar P.S."/>
            <person name="Dharne M.S."/>
        </authorList>
    </citation>
    <scope>NUCLEOTIDE SEQUENCE [LARGE SCALE GENOMIC DNA]</scope>
    <source>
        <strain evidence="5">DSM 25145</strain>
    </source>
</reference>
<dbReference type="Proteomes" id="UP000215545">
    <property type="component" value="Unassembled WGS sequence"/>
</dbReference>
<dbReference type="STRING" id="1017273.SAMN05443094_105106"/>
<reference evidence="3 4" key="1">
    <citation type="submission" date="2017-01" db="EMBL/GenBank/DDBJ databases">
        <authorList>
            <person name="Mah S.A."/>
            <person name="Swanson W.J."/>
            <person name="Moy G.W."/>
            <person name="Vacquier V.D."/>
        </authorList>
    </citation>
    <scope>NUCLEOTIDE SEQUENCE [LARGE SCALE GENOMIC DNA]</scope>
    <source>
        <strain evidence="3 4">NIO-1016</strain>
    </source>
</reference>
<dbReference type="AlphaFoldDB" id="A0A1N6Y0B0"/>